<dbReference type="AlphaFoldDB" id="L1J8K6"/>
<name>L1J8K6_GUITC</name>
<dbReference type="EMBL" id="JH993005">
    <property type="protein sequence ID" value="EKX44395.1"/>
    <property type="molecule type" value="Genomic_DNA"/>
</dbReference>
<organism evidence="1">
    <name type="scientific">Guillardia theta (strain CCMP2712)</name>
    <name type="common">Cryptophyte</name>
    <dbReference type="NCBI Taxonomy" id="905079"/>
    <lineage>
        <taxon>Eukaryota</taxon>
        <taxon>Cryptophyceae</taxon>
        <taxon>Pyrenomonadales</taxon>
        <taxon>Geminigeraceae</taxon>
        <taxon>Guillardia</taxon>
    </lineage>
</organism>
<proteinExistence type="predicted"/>
<dbReference type="PaxDb" id="55529-EKX44395"/>
<dbReference type="Proteomes" id="UP000011087">
    <property type="component" value="Unassembled WGS sequence"/>
</dbReference>
<evidence type="ECO:0000313" key="3">
    <source>
        <dbReference type="Proteomes" id="UP000011087"/>
    </source>
</evidence>
<reference evidence="2" key="3">
    <citation type="submission" date="2015-06" db="UniProtKB">
        <authorList>
            <consortium name="EnsemblProtists"/>
        </authorList>
    </citation>
    <scope>IDENTIFICATION</scope>
</reference>
<dbReference type="EnsemblProtists" id="EKX44395">
    <property type="protein sequence ID" value="EKX44395"/>
    <property type="gene ID" value="GUITHDRAFT_153037"/>
</dbReference>
<protein>
    <submittedName>
        <fullName evidence="1 2">Uncharacterized protein</fullName>
    </submittedName>
</protein>
<gene>
    <name evidence="1" type="ORF">GUITHDRAFT_153037</name>
</gene>
<dbReference type="HOGENOM" id="CLU_2547385_0_0_1"/>
<dbReference type="GeneID" id="17301042"/>
<reference evidence="1 3" key="1">
    <citation type="journal article" date="2012" name="Nature">
        <title>Algal genomes reveal evolutionary mosaicism and the fate of nucleomorphs.</title>
        <authorList>
            <consortium name="DOE Joint Genome Institute"/>
            <person name="Curtis B.A."/>
            <person name="Tanifuji G."/>
            <person name="Burki F."/>
            <person name="Gruber A."/>
            <person name="Irimia M."/>
            <person name="Maruyama S."/>
            <person name="Arias M.C."/>
            <person name="Ball S.G."/>
            <person name="Gile G.H."/>
            <person name="Hirakawa Y."/>
            <person name="Hopkins J.F."/>
            <person name="Kuo A."/>
            <person name="Rensing S.A."/>
            <person name="Schmutz J."/>
            <person name="Symeonidi A."/>
            <person name="Elias M."/>
            <person name="Eveleigh R.J."/>
            <person name="Herman E.K."/>
            <person name="Klute M.J."/>
            <person name="Nakayama T."/>
            <person name="Obornik M."/>
            <person name="Reyes-Prieto A."/>
            <person name="Armbrust E.V."/>
            <person name="Aves S.J."/>
            <person name="Beiko R.G."/>
            <person name="Coutinho P."/>
            <person name="Dacks J.B."/>
            <person name="Durnford D.G."/>
            <person name="Fast N.M."/>
            <person name="Green B.R."/>
            <person name="Grisdale C.J."/>
            <person name="Hempel F."/>
            <person name="Henrissat B."/>
            <person name="Hoppner M.P."/>
            <person name="Ishida K."/>
            <person name="Kim E."/>
            <person name="Koreny L."/>
            <person name="Kroth P.G."/>
            <person name="Liu Y."/>
            <person name="Malik S.B."/>
            <person name="Maier U.G."/>
            <person name="McRose D."/>
            <person name="Mock T."/>
            <person name="Neilson J.A."/>
            <person name="Onodera N.T."/>
            <person name="Poole A.M."/>
            <person name="Pritham E.J."/>
            <person name="Richards T.A."/>
            <person name="Rocap G."/>
            <person name="Roy S.W."/>
            <person name="Sarai C."/>
            <person name="Schaack S."/>
            <person name="Shirato S."/>
            <person name="Slamovits C.H."/>
            <person name="Spencer D.F."/>
            <person name="Suzuki S."/>
            <person name="Worden A.Z."/>
            <person name="Zauner S."/>
            <person name="Barry K."/>
            <person name="Bell C."/>
            <person name="Bharti A.K."/>
            <person name="Crow J.A."/>
            <person name="Grimwood J."/>
            <person name="Kramer R."/>
            <person name="Lindquist E."/>
            <person name="Lucas S."/>
            <person name="Salamov A."/>
            <person name="McFadden G.I."/>
            <person name="Lane C.E."/>
            <person name="Keeling P.J."/>
            <person name="Gray M.W."/>
            <person name="Grigoriev I.V."/>
            <person name="Archibald J.M."/>
        </authorList>
    </citation>
    <scope>NUCLEOTIDE SEQUENCE</scope>
    <source>
        <strain evidence="1 3">CCMP2712</strain>
    </source>
</reference>
<keyword evidence="3" id="KW-1185">Reference proteome</keyword>
<accession>L1J8K6</accession>
<dbReference type="KEGG" id="gtt:GUITHDRAFT_153037"/>
<evidence type="ECO:0000313" key="1">
    <source>
        <dbReference type="EMBL" id="EKX44395.1"/>
    </source>
</evidence>
<sequence length="83" mass="8542">MFALLAGIPDYCSSTGCLVGQVPLGGSEKRGQKQQLVSNPIPPVPKQILASDRTRAGANGMPGGCPVFELSAYCIPSDTGALH</sequence>
<dbReference type="RefSeq" id="XP_005831375.1">
    <property type="nucleotide sequence ID" value="XM_005831318.1"/>
</dbReference>
<reference evidence="3" key="2">
    <citation type="submission" date="2012-11" db="EMBL/GenBank/DDBJ databases">
        <authorList>
            <person name="Kuo A."/>
            <person name="Curtis B.A."/>
            <person name="Tanifuji G."/>
            <person name="Burki F."/>
            <person name="Gruber A."/>
            <person name="Irimia M."/>
            <person name="Maruyama S."/>
            <person name="Arias M.C."/>
            <person name="Ball S.G."/>
            <person name="Gile G.H."/>
            <person name="Hirakawa Y."/>
            <person name="Hopkins J.F."/>
            <person name="Rensing S.A."/>
            <person name="Schmutz J."/>
            <person name="Symeonidi A."/>
            <person name="Elias M."/>
            <person name="Eveleigh R.J."/>
            <person name="Herman E.K."/>
            <person name="Klute M.J."/>
            <person name="Nakayama T."/>
            <person name="Obornik M."/>
            <person name="Reyes-Prieto A."/>
            <person name="Armbrust E.V."/>
            <person name="Aves S.J."/>
            <person name="Beiko R.G."/>
            <person name="Coutinho P."/>
            <person name="Dacks J.B."/>
            <person name="Durnford D.G."/>
            <person name="Fast N.M."/>
            <person name="Green B.R."/>
            <person name="Grisdale C."/>
            <person name="Hempe F."/>
            <person name="Henrissat B."/>
            <person name="Hoppner M.P."/>
            <person name="Ishida K.-I."/>
            <person name="Kim E."/>
            <person name="Koreny L."/>
            <person name="Kroth P.G."/>
            <person name="Liu Y."/>
            <person name="Malik S.-B."/>
            <person name="Maier U.G."/>
            <person name="McRose D."/>
            <person name="Mock T."/>
            <person name="Neilson J.A."/>
            <person name="Onodera N.T."/>
            <person name="Poole A.M."/>
            <person name="Pritham E.J."/>
            <person name="Richards T.A."/>
            <person name="Rocap G."/>
            <person name="Roy S.W."/>
            <person name="Sarai C."/>
            <person name="Schaack S."/>
            <person name="Shirato S."/>
            <person name="Slamovits C.H."/>
            <person name="Spencer D.F."/>
            <person name="Suzuki S."/>
            <person name="Worden A.Z."/>
            <person name="Zauner S."/>
            <person name="Barry K."/>
            <person name="Bell C."/>
            <person name="Bharti A.K."/>
            <person name="Crow J.A."/>
            <person name="Grimwood J."/>
            <person name="Kramer R."/>
            <person name="Lindquist E."/>
            <person name="Lucas S."/>
            <person name="Salamov A."/>
            <person name="McFadden G.I."/>
            <person name="Lane C.E."/>
            <person name="Keeling P.J."/>
            <person name="Gray M.W."/>
            <person name="Grigoriev I.V."/>
            <person name="Archibald J.M."/>
        </authorList>
    </citation>
    <scope>NUCLEOTIDE SEQUENCE</scope>
    <source>
        <strain evidence="3">CCMP2712</strain>
    </source>
</reference>
<evidence type="ECO:0000313" key="2">
    <source>
        <dbReference type="EnsemblProtists" id="EKX44395"/>
    </source>
</evidence>